<keyword evidence="1" id="KW-0812">Transmembrane</keyword>
<evidence type="ECO:0000313" key="2">
    <source>
        <dbReference type="EMBL" id="SVE08567.1"/>
    </source>
</evidence>
<feature type="non-terminal residue" evidence="2">
    <location>
        <position position="40"/>
    </location>
</feature>
<dbReference type="EMBL" id="UINC01193118">
    <property type="protein sequence ID" value="SVE08567.1"/>
    <property type="molecule type" value="Genomic_DNA"/>
</dbReference>
<proteinExistence type="predicted"/>
<protein>
    <submittedName>
        <fullName evidence="2">Uncharacterized protein</fullName>
    </submittedName>
</protein>
<keyword evidence="1" id="KW-0472">Membrane</keyword>
<sequence>MAKNGNALSDIAIRRPVTTIVASLLIVTAGLAALQSIPIR</sequence>
<dbReference type="AlphaFoldDB" id="A0A383AL56"/>
<organism evidence="2">
    <name type="scientific">marine metagenome</name>
    <dbReference type="NCBI Taxonomy" id="408172"/>
    <lineage>
        <taxon>unclassified sequences</taxon>
        <taxon>metagenomes</taxon>
        <taxon>ecological metagenomes</taxon>
    </lineage>
</organism>
<name>A0A383AL56_9ZZZZ</name>
<accession>A0A383AL56</accession>
<keyword evidence="1" id="KW-1133">Transmembrane helix</keyword>
<evidence type="ECO:0000256" key="1">
    <source>
        <dbReference type="SAM" id="Phobius"/>
    </source>
</evidence>
<gene>
    <name evidence="2" type="ORF">METZ01_LOCUS461421</name>
</gene>
<feature type="transmembrane region" description="Helical" evidence="1">
    <location>
        <begin position="20"/>
        <end position="39"/>
    </location>
</feature>
<reference evidence="2" key="1">
    <citation type="submission" date="2018-05" db="EMBL/GenBank/DDBJ databases">
        <authorList>
            <person name="Lanie J.A."/>
            <person name="Ng W.-L."/>
            <person name="Kazmierczak K.M."/>
            <person name="Andrzejewski T.M."/>
            <person name="Davidsen T.M."/>
            <person name="Wayne K.J."/>
            <person name="Tettelin H."/>
            <person name="Glass J.I."/>
            <person name="Rusch D."/>
            <person name="Podicherti R."/>
            <person name="Tsui H.-C.T."/>
            <person name="Winkler M.E."/>
        </authorList>
    </citation>
    <scope>NUCLEOTIDE SEQUENCE</scope>
</reference>